<gene>
    <name evidence="1" type="ORF">B0H17DRAFT_1124604</name>
</gene>
<name>A0AAD7H073_MYCRO</name>
<dbReference type="EMBL" id="JARKIE010000003">
    <property type="protein sequence ID" value="KAJ7708803.1"/>
    <property type="molecule type" value="Genomic_DNA"/>
</dbReference>
<proteinExistence type="predicted"/>
<organism evidence="1 2">
    <name type="scientific">Mycena rosella</name>
    <name type="common">Pink bonnet</name>
    <name type="synonym">Agaricus rosellus</name>
    <dbReference type="NCBI Taxonomy" id="1033263"/>
    <lineage>
        <taxon>Eukaryota</taxon>
        <taxon>Fungi</taxon>
        <taxon>Dikarya</taxon>
        <taxon>Basidiomycota</taxon>
        <taxon>Agaricomycotina</taxon>
        <taxon>Agaricomycetes</taxon>
        <taxon>Agaricomycetidae</taxon>
        <taxon>Agaricales</taxon>
        <taxon>Marasmiineae</taxon>
        <taxon>Mycenaceae</taxon>
        <taxon>Mycena</taxon>
    </lineage>
</organism>
<evidence type="ECO:0000313" key="2">
    <source>
        <dbReference type="Proteomes" id="UP001221757"/>
    </source>
</evidence>
<accession>A0AAD7H073</accession>
<keyword evidence="2" id="KW-1185">Reference proteome</keyword>
<evidence type="ECO:0000313" key="1">
    <source>
        <dbReference type="EMBL" id="KAJ7708803.1"/>
    </source>
</evidence>
<dbReference type="Proteomes" id="UP001221757">
    <property type="component" value="Unassembled WGS sequence"/>
</dbReference>
<dbReference type="AlphaFoldDB" id="A0AAD7H073"/>
<reference evidence="1" key="1">
    <citation type="submission" date="2023-03" db="EMBL/GenBank/DDBJ databases">
        <title>Massive genome expansion in bonnet fungi (Mycena s.s.) driven by repeated elements and novel gene families across ecological guilds.</title>
        <authorList>
            <consortium name="Lawrence Berkeley National Laboratory"/>
            <person name="Harder C.B."/>
            <person name="Miyauchi S."/>
            <person name="Viragh M."/>
            <person name="Kuo A."/>
            <person name="Thoen E."/>
            <person name="Andreopoulos B."/>
            <person name="Lu D."/>
            <person name="Skrede I."/>
            <person name="Drula E."/>
            <person name="Henrissat B."/>
            <person name="Morin E."/>
            <person name="Kohler A."/>
            <person name="Barry K."/>
            <person name="LaButti K."/>
            <person name="Morin E."/>
            <person name="Salamov A."/>
            <person name="Lipzen A."/>
            <person name="Mereny Z."/>
            <person name="Hegedus B."/>
            <person name="Baldrian P."/>
            <person name="Stursova M."/>
            <person name="Weitz H."/>
            <person name="Taylor A."/>
            <person name="Grigoriev I.V."/>
            <person name="Nagy L.G."/>
            <person name="Martin F."/>
            <person name="Kauserud H."/>
        </authorList>
    </citation>
    <scope>NUCLEOTIDE SEQUENCE</scope>
    <source>
        <strain evidence="1">CBHHK067</strain>
    </source>
</reference>
<comment type="caution">
    <text evidence="1">The sequence shown here is derived from an EMBL/GenBank/DDBJ whole genome shotgun (WGS) entry which is preliminary data.</text>
</comment>
<sequence length="172" mass="18359">MYAAEHIPVGNSCNRVAAEIILQGFIPGEENPAQPNGCEVVSAAKSPQRSLHAHHCDPFSSGNSLQRYSRSGSAAATLPGPKLCRDFLCTTSTARESLQRFCHGGIAAVESPQGEQARYTQELCGVRGSVRGSRSGNTQGGWCSVLGELEADEAVYEDASVYIFAANPWELE</sequence>
<protein>
    <submittedName>
        <fullName evidence="1">Uncharacterized protein</fullName>
    </submittedName>
</protein>